<proteinExistence type="predicted"/>
<accession>A0A915CSN0</accession>
<feature type="compositionally biased region" description="Low complexity" evidence="1">
    <location>
        <begin position="1"/>
        <end position="10"/>
    </location>
</feature>
<keyword evidence="2" id="KW-1185">Reference proteome</keyword>
<evidence type="ECO:0000313" key="3">
    <source>
        <dbReference type="WBParaSite" id="jg12188"/>
    </source>
</evidence>
<protein>
    <submittedName>
        <fullName evidence="3">Uncharacterized protein</fullName>
    </submittedName>
</protein>
<sequence>MMAYSSTDEATTSEDEENIEKRHRNLAARSPQTPMRVLVQAKPQKIYTEVTLNATDEAAANVDQLNIARCVYYYQKKLYDNPNISSLPQEMIIPDDLKQYKDQQFISYDNGPRLRRMIIFQHLPCSSACELQNIGE</sequence>
<feature type="region of interest" description="Disordered" evidence="1">
    <location>
        <begin position="1"/>
        <end position="33"/>
    </location>
</feature>
<evidence type="ECO:0000256" key="1">
    <source>
        <dbReference type="SAM" id="MobiDB-lite"/>
    </source>
</evidence>
<dbReference type="AlphaFoldDB" id="A0A915CSN0"/>
<dbReference type="WBParaSite" id="jg12188">
    <property type="protein sequence ID" value="jg12188"/>
    <property type="gene ID" value="jg12188"/>
</dbReference>
<organism evidence="2 3">
    <name type="scientific">Ditylenchus dipsaci</name>
    <dbReference type="NCBI Taxonomy" id="166011"/>
    <lineage>
        <taxon>Eukaryota</taxon>
        <taxon>Metazoa</taxon>
        <taxon>Ecdysozoa</taxon>
        <taxon>Nematoda</taxon>
        <taxon>Chromadorea</taxon>
        <taxon>Rhabditida</taxon>
        <taxon>Tylenchina</taxon>
        <taxon>Tylenchomorpha</taxon>
        <taxon>Sphaerularioidea</taxon>
        <taxon>Anguinidae</taxon>
        <taxon>Anguininae</taxon>
        <taxon>Ditylenchus</taxon>
    </lineage>
</organism>
<dbReference type="Proteomes" id="UP000887574">
    <property type="component" value="Unplaced"/>
</dbReference>
<evidence type="ECO:0000313" key="2">
    <source>
        <dbReference type="Proteomes" id="UP000887574"/>
    </source>
</evidence>
<name>A0A915CSN0_9BILA</name>
<reference evidence="3" key="1">
    <citation type="submission" date="2022-11" db="UniProtKB">
        <authorList>
            <consortium name="WormBaseParasite"/>
        </authorList>
    </citation>
    <scope>IDENTIFICATION</scope>
</reference>